<protein>
    <submittedName>
        <fullName evidence="10">PTS sorbose transporter subunit IIC</fullName>
    </submittedName>
</protein>
<organism evidence="10 11">
    <name type="scientific">Oceanobacillus sojae</name>
    <dbReference type="NCBI Taxonomy" id="582851"/>
    <lineage>
        <taxon>Bacteria</taxon>
        <taxon>Bacillati</taxon>
        <taxon>Bacillota</taxon>
        <taxon>Bacilli</taxon>
        <taxon>Bacillales</taxon>
        <taxon>Bacillaceae</taxon>
        <taxon>Oceanobacillus</taxon>
    </lineage>
</organism>
<dbReference type="GO" id="GO:0009401">
    <property type="term" value="P:phosphoenolpyruvate-dependent sugar phosphotransferase system"/>
    <property type="evidence" value="ECO:0007669"/>
    <property type="project" value="UniProtKB-KW"/>
</dbReference>
<evidence type="ECO:0000256" key="6">
    <source>
        <dbReference type="ARBA" id="ARBA00022692"/>
    </source>
</evidence>
<evidence type="ECO:0000256" key="4">
    <source>
        <dbReference type="ARBA" id="ARBA00022597"/>
    </source>
</evidence>
<evidence type="ECO:0000256" key="7">
    <source>
        <dbReference type="ARBA" id="ARBA00022989"/>
    </source>
</evidence>
<feature type="transmembrane region" description="Helical" evidence="9">
    <location>
        <begin position="208"/>
        <end position="239"/>
    </location>
</feature>
<keyword evidence="5" id="KW-0598">Phosphotransferase system</keyword>
<evidence type="ECO:0000256" key="2">
    <source>
        <dbReference type="ARBA" id="ARBA00022448"/>
    </source>
</evidence>
<proteinExistence type="predicted"/>
<comment type="caution">
    <text evidence="10">The sequence shown here is derived from an EMBL/GenBank/DDBJ whole genome shotgun (WGS) entry which is preliminary data.</text>
</comment>
<dbReference type="InterPro" id="IPR050303">
    <property type="entry name" value="GatZ_KbaZ_carbometab"/>
</dbReference>
<evidence type="ECO:0000313" key="10">
    <source>
        <dbReference type="EMBL" id="GEN88996.1"/>
    </source>
</evidence>
<keyword evidence="11" id="KW-1185">Reference proteome</keyword>
<dbReference type="PANTHER" id="PTHR32502:SF8">
    <property type="entry name" value="N-ACETYLGALACTOSAMINE PERMEASE IIC COMPONENT 1"/>
    <property type="match status" value="1"/>
</dbReference>
<evidence type="ECO:0000256" key="8">
    <source>
        <dbReference type="ARBA" id="ARBA00023136"/>
    </source>
</evidence>
<gene>
    <name evidence="10" type="ORF">OSO01_37350</name>
</gene>
<evidence type="ECO:0000313" key="11">
    <source>
        <dbReference type="Proteomes" id="UP000321558"/>
    </source>
</evidence>
<keyword evidence="3" id="KW-1003">Cell membrane</keyword>
<dbReference type="AlphaFoldDB" id="A0A511ZNH0"/>
<feature type="transmembrane region" description="Helical" evidence="9">
    <location>
        <begin position="33"/>
        <end position="60"/>
    </location>
</feature>
<dbReference type="InterPro" id="IPR004700">
    <property type="entry name" value="PTS_IIC_man"/>
</dbReference>
<keyword evidence="8 9" id="KW-0472">Membrane</keyword>
<dbReference type="EMBL" id="BJYM01000017">
    <property type="protein sequence ID" value="GEN88996.1"/>
    <property type="molecule type" value="Genomic_DNA"/>
</dbReference>
<keyword evidence="6 9" id="KW-0812">Transmembrane</keyword>
<feature type="transmembrane region" description="Helical" evidence="9">
    <location>
        <begin position="135"/>
        <end position="161"/>
    </location>
</feature>
<dbReference type="Pfam" id="PF03609">
    <property type="entry name" value="EII-Sor"/>
    <property type="match status" value="1"/>
</dbReference>
<evidence type="ECO:0000256" key="1">
    <source>
        <dbReference type="ARBA" id="ARBA00004651"/>
    </source>
</evidence>
<name>A0A511ZNH0_9BACI</name>
<reference evidence="10 11" key="1">
    <citation type="submission" date="2019-07" db="EMBL/GenBank/DDBJ databases">
        <title>Whole genome shotgun sequence of Oceanobacillus sojae NBRC 105379.</title>
        <authorList>
            <person name="Hosoyama A."/>
            <person name="Uohara A."/>
            <person name="Ohji S."/>
            <person name="Ichikawa N."/>
        </authorList>
    </citation>
    <scope>NUCLEOTIDE SEQUENCE [LARGE SCALE GENOMIC DNA]</scope>
    <source>
        <strain evidence="10 11">NBRC 105379</strain>
    </source>
</reference>
<evidence type="ECO:0000256" key="9">
    <source>
        <dbReference type="SAM" id="Phobius"/>
    </source>
</evidence>
<dbReference type="GO" id="GO:0005886">
    <property type="term" value="C:plasma membrane"/>
    <property type="evidence" value="ECO:0007669"/>
    <property type="project" value="UniProtKB-SubCell"/>
</dbReference>
<sequence length="249" mass="26608">MNLLVSILCGFLYFIGTSRIGYGLSTATGSPLFYGLILGLVYGKLTEGLIIGATIQLIYIGIINTGGNMPADQSLAGIIAIPIALQTDLSTELAVGLAVPFGVLGVFLDQIRRISNSYWISQAEKHAENLNQRGIFNCAITYPTILLFFITFIPVFIITLVGADTVTFIMDAMPQGIIDGFSVAGGILPALGFAIILLIIGKRELMPYFFIGFFAVAYLGINTMAAAVFGTCVAAIVLFNSINQKKELS</sequence>
<dbReference type="OrthoDB" id="7058816at2"/>
<keyword evidence="4" id="KW-0762">Sugar transport</keyword>
<comment type="subcellular location">
    <subcellularLocation>
        <location evidence="1">Cell membrane</location>
        <topology evidence="1">Multi-pass membrane protein</topology>
    </subcellularLocation>
</comment>
<dbReference type="STRING" id="582851.GCA_900162665_01831"/>
<keyword evidence="7 9" id="KW-1133">Transmembrane helix</keyword>
<dbReference type="RefSeq" id="WP_147211887.1">
    <property type="nucleotide sequence ID" value="NZ_BJYM01000017.1"/>
</dbReference>
<evidence type="ECO:0000256" key="5">
    <source>
        <dbReference type="ARBA" id="ARBA00022683"/>
    </source>
</evidence>
<accession>A0A511ZNH0</accession>
<keyword evidence="2" id="KW-0813">Transport</keyword>
<dbReference type="PROSITE" id="PS51106">
    <property type="entry name" value="PTS_EIIC_TYPE_4"/>
    <property type="match status" value="1"/>
</dbReference>
<feature type="transmembrane region" description="Helical" evidence="9">
    <location>
        <begin position="181"/>
        <end position="201"/>
    </location>
</feature>
<dbReference type="PANTHER" id="PTHR32502">
    <property type="entry name" value="N-ACETYLGALACTOSAMINE PERMEASE II COMPONENT-RELATED"/>
    <property type="match status" value="1"/>
</dbReference>
<evidence type="ECO:0000256" key="3">
    <source>
        <dbReference type="ARBA" id="ARBA00022475"/>
    </source>
</evidence>
<dbReference type="Proteomes" id="UP000321558">
    <property type="component" value="Unassembled WGS sequence"/>
</dbReference>